<evidence type="ECO:0000313" key="1">
    <source>
        <dbReference type="EMBL" id="MEM5985526.1"/>
    </source>
</evidence>
<dbReference type="SUPFAM" id="SSF143011">
    <property type="entry name" value="RelE-like"/>
    <property type="match status" value="1"/>
</dbReference>
<evidence type="ECO:0000313" key="2">
    <source>
        <dbReference type="Proteomes" id="UP000235104"/>
    </source>
</evidence>
<protein>
    <submittedName>
        <fullName evidence="1">Type II toxin-antitoxin system RelE/ParE family toxin</fullName>
    </submittedName>
</protein>
<dbReference type="PANTHER" id="PTHR40266:SF2">
    <property type="entry name" value="TOXIN HIGB-1"/>
    <property type="match status" value="1"/>
</dbReference>
<dbReference type="InterPro" id="IPR035093">
    <property type="entry name" value="RelE/ParE_toxin_dom_sf"/>
</dbReference>
<reference evidence="1" key="1">
    <citation type="submission" date="2017-12" db="EMBL/GenBank/DDBJ databases">
        <authorList>
            <person name="Thomas-White K."/>
            <person name="Wolfe A.J."/>
        </authorList>
    </citation>
    <scope>NUCLEOTIDE SEQUENCE</scope>
    <source>
        <strain evidence="1">UMB0043</strain>
    </source>
</reference>
<sequence length="172" mass="19951">MLPRTTLRLLRLSSKRLALPSSSSNSPELLSFPAQHSRCAPTTPFRFYAVRGCSRFDGSADSKDCVSGLDTRVKKRHYWGVQFRRRSLERFHQDGVPPRYIPSELRSVVRRKLLMIGRSVNVTDLRIPPANRLERLKGDLEGYYSIRVNSQWRIIFKWTPEGAVDVDFIDYH</sequence>
<dbReference type="EMBL" id="PKHR02000015">
    <property type="protein sequence ID" value="MEM5985526.1"/>
    <property type="molecule type" value="Genomic_DNA"/>
</dbReference>
<dbReference type="RefSeq" id="WP_342857010.1">
    <property type="nucleotide sequence ID" value="NZ_PKHR02000015.1"/>
</dbReference>
<proteinExistence type="predicted"/>
<dbReference type="Pfam" id="PF05015">
    <property type="entry name" value="HigB-like_toxin"/>
    <property type="match status" value="1"/>
</dbReference>
<comment type="caution">
    <text evidence="1">The sequence shown here is derived from an EMBL/GenBank/DDBJ whole genome shotgun (WGS) entry which is preliminary data.</text>
</comment>
<accession>A0ABU9UH39</accession>
<keyword evidence="2" id="KW-1185">Reference proteome</keyword>
<dbReference type="InterPro" id="IPR007711">
    <property type="entry name" value="HigB-1"/>
</dbReference>
<dbReference type="PANTHER" id="PTHR40266">
    <property type="entry name" value="TOXIN HIGB-1"/>
    <property type="match status" value="1"/>
</dbReference>
<dbReference type="Gene3D" id="3.30.2310.20">
    <property type="entry name" value="RelE-like"/>
    <property type="match status" value="1"/>
</dbReference>
<gene>
    <name evidence="1" type="ORF">CYJ44_005075</name>
</gene>
<name>A0ABU9UH39_9CORY</name>
<dbReference type="Proteomes" id="UP000235104">
    <property type="component" value="Unassembled WGS sequence"/>
</dbReference>
<organism evidence="1 2">
    <name type="scientific">Corynebacterium hesseae</name>
    <dbReference type="NCBI Taxonomy" id="2913502"/>
    <lineage>
        <taxon>Bacteria</taxon>
        <taxon>Bacillati</taxon>
        <taxon>Actinomycetota</taxon>
        <taxon>Actinomycetes</taxon>
        <taxon>Mycobacteriales</taxon>
        <taxon>Corynebacteriaceae</taxon>
        <taxon>Corynebacterium</taxon>
    </lineage>
</organism>